<evidence type="ECO:0000259" key="6">
    <source>
        <dbReference type="Pfam" id="PF04932"/>
    </source>
</evidence>
<keyword evidence="3 5" id="KW-1133">Transmembrane helix</keyword>
<evidence type="ECO:0000313" key="7">
    <source>
        <dbReference type="EMBL" id="MTI29096.1"/>
    </source>
</evidence>
<gene>
    <name evidence="7" type="ORF">E1163_29315</name>
</gene>
<dbReference type="InterPro" id="IPR007016">
    <property type="entry name" value="O-antigen_ligase-rel_domated"/>
</dbReference>
<dbReference type="PANTHER" id="PTHR37422:SF13">
    <property type="entry name" value="LIPOPOLYSACCHARIDE BIOSYNTHESIS PROTEIN PA4999-RELATED"/>
    <property type="match status" value="1"/>
</dbReference>
<evidence type="ECO:0000256" key="3">
    <source>
        <dbReference type="ARBA" id="ARBA00022989"/>
    </source>
</evidence>
<feature type="transmembrane region" description="Helical" evidence="5">
    <location>
        <begin position="148"/>
        <end position="166"/>
    </location>
</feature>
<comment type="caution">
    <text evidence="7">The sequence shown here is derived from an EMBL/GenBank/DDBJ whole genome shotgun (WGS) entry which is preliminary data.</text>
</comment>
<keyword evidence="4 5" id="KW-0472">Membrane</keyword>
<dbReference type="PROSITE" id="PS51257">
    <property type="entry name" value="PROKAR_LIPOPROTEIN"/>
    <property type="match status" value="1"/>
</dbReference>
<feature type="transmembrane region" description="Helical" evidence="5">
    <location>
        <begin position="178"/>
        <end position="200"/>
    </location>
</feature>
<evidence type="ECO:0000256" key="1">
    <source>
        <dbReference type="ARBA" id="ARBA00004141"/>
    </source>
</evidence>
<feature type="domain" description="O-antigen ligase-related" evidence="6">
    <location>
        <begin position="215"/>
        <end position="348"/>
    </location>
</feature>
<accession>A0ABW9RZ85</accession>
<feature type="transmembrane region" description="Helical" evidence="5">
    <location>
        <begin position="337"/>
        <end position="357"/>
    </location>
</feature>
<proteinExistence type="predicted"/>
<feature type="transmembrane region" description="Helical" evidence="5">
    <location>
        <begin position="396"/>
        <end position="415"/>
    </location>
</feature>
<dbReference type="GO" id="GO:0016874">
    <property type="term" value="F:ligase activity"/>
    <property type="evidence" value="ECO:0007669"/>
    <property type="project" value="UniProtKB-KW"/>
</dbReference>
<feature type="transmembrane region" description="Helical" evidence="5">
    <location>
        <begin position="19"/>
        <end position="35"/>
    </location>
</feature>
<keyword evidence="2 5" id="KW-0812">Transmembrane</keyword>
<evidence type="ECO:0000256" key="4">
    <source>
        <dbReference type="ARBA" id="ARBA00023136"/>
    </source>
</evidence>
<feature type="transmembrane region" description="Helical" evidence="5">
    <location>
        <begin position="212"/>
        <end position="240"/>
    </location>
</feature>
<sequence>MIARAINTDHRRFLVRTDWYLLVLLFLMIACFFTWSENVMITRAIKVVGRMGVLLGSYIMYRRIIQYGAVDALTGQNLLAPVLYGGYLLLGFASFMWSTNVGYSALQWFMTSQTLVFCYFFIKSLYLLDEYFPGHPTRLYNLLGNSSFALLLIFVIGMWTAPDVFFRMTHGGEEARLGGYLMNPNELGMLAGIGVAGLLFDLKRDHKRGWTIFKLIILFYALYATGSRSSLIGALLIIGFHVRQSSNKKLKALIFAGMLLVTPVAVHKVILKDGDTSRLEEIMSMTGRLPFWKALINEGLPREPLLGFGFMRIDYKEYFQSAHTYPGKMTHNTFMQVLMNLGFVGITIVTFQMIFTFRGIFRENEEKKLMLLSLLIPLIINSLTEFGIFGESNYGILFYQLVIVYICFKRGPALTPKQRIHLMKRRPELHLTAGTDSTQMTAIPYSGNINIVKTQ</sequence>
<organism evidence="7 8">
    <name type="scientific">Fulvivirga kasyanovii</name>
    <dbReference type="NCBI Taxonomy" id="396812"/>
    <lineage>
        <taxon>Bacteria</taxon>
        <taxon>Pseudomonadati</taxon>
        <taxon>Bacteroidota</taxon>
        <taxon>Cytophagia</taxon>
        <taxon>Cytophagales</taxon>
        <taxon>Fulvivirgaceae</taxon>
        <taxon>Fulvivirga</taxon>
    </lineage>
</organism>
<keyword evidence="8" id="KW-1185">Reference proteome</keyword>
<dbReference type="PANTHER" id="PTHR37422">
    <property type="entry name" value="TEICHURONIC ACID BIOSYNTHESIS PROTEIN TUAE"/>
    <property type="match status" value="1"/>
</dbReference>
<feature type="transmembrane region" description="Helical" evidence="5">
    <location>
        <begin position="77"/>
        <end position="96"/>
    </location>
</feature>
<dbReference type="Proteomes" id="UP000798808">
    <property type="component" value="Unassembled WGS sequence"/>
</dbReference>
<keyword evidence="7" id="KW-0436">Ligase</keyword>
<dbReference type="Pfam" id="PF04932">
    <property type="entry name" value="Wzy_C"/>
    <property type="match status" value="1"/>
</dbReference>
<evidence type="ECO:0000313" key="8">
    <source>
        <dbReference type="Proteomes" id="UP000798808"/>
    </source>
</evidence>
<comment type="subcellular location">
    <subcellularLocation>
        <location evidence="1">Membrane</location>
        <topology evidence="1">Multi-pass membrane protein</topology>
    </subcellularLocation>
</comment>
<dbReference type="InterPro" id="IPR051533">
    <property type="entry name" value="WaaL-like"/>
</dbReference>
<dbReference type="EMBL" id="SMLW01000678">
    <property type="protein sequence ID" value="MTI29096.1"/>
    <property type="molecule type" value="Genomic_DNA"/>
</dbReference>
<feature type="transmembrane region" description="Helical" evidence="5">
    <location>
        <begin position="47"/>
        <end position="65"/>
    </location>
</feature>
<reference evidence="7 8" key="1">
    <citation type="submission" date="2019-02" db="EMBL/GenBank/DDBJ databases">
        <authorList>
            <person name="Goldberg S.R."/>
            <person name="Haltli B.A."/>
            <person name="Correa H."/>
            <person name="Russell K.G."/>
        </authorList>
    </citation>
    <scope>NUCLEOTIDE SEQUENCE [LARGE SCALE GENOMIC DNA]</scope>
    <source>
        <strain evidence="7 8">JCM 16186</strain>
    </source>
</reference>
<evidence type="ECO:0000256" key="5">
    <source>
        <dbReference type="SAM" id="Phobius"/>
    </source>
</evidence>
<name>A0ABW9RZ85_9BACT</name>
<evidence type="ECO:0000256" key="2">
    <source>
        <dbReference type="ARBA" id="ARBA00022692"/>
    </source>
</evidence>
<protein>
    <submittedName>
        <fullName evidence="7">O-antigen ligase domain-containing protein</fullName>
    </submittedName>
</protein>
<feature type="transmembrane region" description="Helical" evidence="5">
    <location>
        <begin position="108"/>
        <end position="128"/>
    </location>
</feature>
<feature type="transmembrane region" description="Helical" evidence="5">
    <location>
        <begin position="252"/>
        <end position="271"/>
    </location>
</feature>